<feature type="region of interest" description="Disordered" evidence="9">
    <location>
        <begin position="1"/>
        <end position="36"/>
    </location>
</feature>
<keyword evidence="6" id="KW-0804">Transcription</keyword>
<proteinExistence type="inferred from homology"/>
<feature type="region of interest" description="Disordered" evidence="9">
    <location>
        <begin position="395"/>
        <end position="418"/>
    </location>
</feature>
<comment type="subcellular location">
    <subcellularLocation>
        <location evidence="1">Nucleus</location>
    </subcellularLocation>
</comment>
<dbReference type="GO" id="GO:0006281">
    <property type="term" value="P:DNA repair"/>
    <property type="evidence" value="ECO:0007669"/>
    <property type="project" value="InterPro"/>
</dbReference>
<accession>A0A1B2JCD1</accession>
<dbReference type="PANTHER" id="PTHR12855">
    <property type="entry name" value="DNA METHYLTRANSFERASE 1-ASSOCIATED PROTEIN 1 FAMILY MEMBER"/>
    <property type="match status" value="1"/>
</dbReference>
<evidence type="ECO:0000256" key="7">
    <source>
        <dbReference type="ARBA" id="ARBA00023242"/>
    </source>
</evidence>
<dbReference type="EMBL" id="CP014585">
    <property type="protein sequence ID" value="ANZ75647.1"/>
    <property type="molecule type" value="Genomic_DNA"/>
</dbReference>
<dbReference type="InterPro" id="IPR032563">
    <property type="entry name" value="DAMP1_SANT-like"/>
</dbReference>
<dbReference type="GO" id="GO:0000812">
    <property type="term" value="C:Swr1 complex"/>
    <property type="evidence" value="ECO:0007669"/>
    <property type="project" value="TreeGrafter"/>
</dbReference>
<comment type="similarity">
    <text evidence="2">Belongs to the SWC4 family.</text>
</comment>
<feature type="compositionally biased region" description="Basic and acidic residues" evidence="9">
    <location>
        <begin position="143"/>
        <end position="192"/>
    </location>
</feature>
<evidence type="ECO:0000313" key="11">
    <source>
        <dbReference type="EMBL" id="ANZ75647.1"/>
    </source>
</evidence>
<feature type="domain" description="DAMP1 SANT/Myb-like" evidence="10">
    <location>
        <begin position="237"/>
        <end position="286"/>
    </location>
</feature>
<evidence type="ECO:0000256" key="2">
    <source>
        <dbReference type="ARBA" id="ARBA00006918"/>
    </source>
</evidence>
<evidence type="ECO:0000256" key="3">
    <source>
        <dbReference type="ARBA" id="ARBA00019132"/>
    </source>
</evidence>
<evidence type="ECO:0000256" key="1">
    <source>
        <dbReference type="ARBA" id="ARBA00004123"/>
    </source>
</evidence>
<dbReference type="GO" id="GO:0006338">
    <property type="term" value="P:chromatin remodeling"/>
    <property type="evidence" value="ECO:0007669"/>
    <property type="project" value="InterPro"/>
</dbReference>
<dbReference type="GO" id="GO:0003714">
    <property type="term" value="F:transcription corepressor activity"/>
    <property type="evidence" value="ECO:0007669"/>
    <property type="project" value="TreeGrafter"/>
</dbReference>
<gene>
    <name evidence="11" type="primary">SWC4</name>
    <name evidence="11" type="ORF">ATY40_BA7502814</name>
</gene>
<dbReference type="InterPro" id="IPR027109">
    <property type="entry name" value="Swc4/Dmap1"/>
</dbReference>
<keyword evidence="7" id="KW-0539">Nucleus</keyword>
<keyword evidence="12" id="KW-1185">Reference proteome</keyword>
<evidence type="ECO:0000256" key="9">
    <source>
        <dbReference type="SAM" id="MobiDB-lite"/>
    </source>
</evidence>
<dbReference type="Proteomes" id="UP000094565">
    <property type="component" value="Chromosome 2"/>
</dbReference>
<dbReference type="Pfam" id="PF16282">
    <property type="entry name" value="SANT_DAMP1_like"/>
    <property type="match status" value="1"/>
</dbReference>
<name>A0A1B2JCD1_PICPA</name>
<evidence type="ECO:0000259" key="10">
    <source>
        <dbReference type="Pfam" id="PF16282"/>
    </source>
</evidence>
<feature type="region of interest" description="Disordered" evidence="9">
    <location>
        <begin position="143"/>
        <end position="235"/>
    </location>
</feature>
<comment type="function">
    <text evidence="8">Component of the SWR1 complex which mediates the ATP-dependent exchange of histone H2A for the H2A variant HZT1 leading to transcriptional regulation of selected genes by chromatin remodeling. Component of the NuA4 histone acetyltransferase complex which is involved in transcriptional activation of selected genes principally by acetylation of nucleosomal histone H4 and H2A. The NuA4 complex is also involved in DNA repair.</text>
</comment>
<protein>
    <recommendedName>
        <fullName evidence="3">SWR1-complex protein 4</fullName>
    </recommendedName>
</protein>
<evidence type="ECO:0000313" key="12">
    <source>
        <dbReference type="Proteomes" id="UP000094565"/>
    </source>
</evidence>
<evidence type="ECO:0000256" key="5">
    <source>
        <dbReference type="ARBA" id="ARBA00023015"/>
    </source>
</evidence>
<evidence type="ECO:0000256" key="4">
    <source>
        <dbReference type="ARBA" id="ARBA00022853"/>
    </source>
</evidence>
<evidence type="ECO:0000256" key="6">
    <source>
        <dbReference type="ARBA" id="ARBA00023163"/>
    </source>
</evidence>
<organism evidence="11 12">
    <name type="scientific">Komagataella pastoris</name>
    <name type="common">Yeast</name>
    <name type="synonym">Pichia pastoris</name>
    <dbReference type="NCBI Taxonomy" id="4922"/>
    <lineage>
        <taxon>Eukaryota</taxon>
        <taxon>Fungi</taxon>
        <taxon>Dikarya</taxon>
        <taxon>Ascomycota</taxon>
        <taxon>Saccharomycotina</taxon>
        <taxon>Pichiomycetes</taxon>
        <taxon>Pichiales</taxon>
        <taxon>Pichiaceae</taxon>
        <taxon>Komagataella</taxon>
    </lineage>
</organism>
<dbReference type="GO" id="GO:0000122">
    <property type="term" value="P:negative regulation of transcription by RNA polymerase II"/>
    <property type="evidence" value="ECO:0007669"/>
    <property type="project" value="TreeGrafter"/>
</dbReference>
<sequence length="564" mass="64414">MSSDILDVLSIPGRSNLSNQKKKITKDGPTKKKKQTAMSRELFNLIGQNTPPLAVEKTVKFKEKLNVNNKPTPWSYVEFSNDARESKDGLKLHHWIKGSSELAKNSPYLFEKYNQKIQIPSFTKEEYDEFLKDLDSECREKERRDKALKEQEAKEAEKLEKQKENDKEKVNGDESGKDYHDTPTLVPKKENANDQTLPKIDEPQNSKKDNAESAEDVSRSVSQEVSKDVSSSEEAEAPWDYDETVYLFQLCEKWDLRWPIIVDRYEYDERTMEELKERFYKVSERVLRHKYRNVTMDDKTSLLVQTLSSFDKRRETERKQYLNRLLSRSPTEIAEEESLVIEARKFELAAKKMLSERAALLRLLDSPQSTGSISQYLTSQGLTQLYNTLMSADRSKRRKIETPTPPQIPPGASSSLHRTSMDLKRKAAKKIGPNALLENIKATGNSVPPSGNAPQSAAIELINTKMTPEEKEAYGIKIHQEKLQPGVSLRSARLPSFKPATQAKIVVVLNELEVSPKPTIPTAKVVAQYDNLLQTINVLLETKKQVNKLEVELNLLEGKEDKES</sequence>
<reference evidence="11 12" key="1">
    <citation type="submission" date="2016-02" db="EMBL/GenBank/DDBJ databases">
        <title>Comparative genomic and transcriptomic foundation for Pichia pastoris.</title>
        <authorList>
            <person name="Love K.R."/>
            <person name="Shah K.A."/>
            <person name="Whittaker C.A."/>
            <person name="Wu J."/>
            <person name="Bartlett M.C."/>
            <person name="Ma D."/>
            <person name="Leeson R.L."/>
            <person name="Priest M."/>
            <person name="Young S.K."/>
            <person name="Love J.C."/>
        </authorList>
    </citation>
    <scope>NUCLEOTIDE SEQUENCE [LARGE SCALE GENOMIC DNA]</scope>
    <source>
        <strain evidence="11 12">ATCC 28485</strain>
    </source>
</reference>
<dbReference type="GO" id="GO:0035267">
    <property type="term" value="C:NuA4 histone acetyltransferase complex"/>
    <property type="evidence" value="ECO:0007669"/>
    <property type="project" value="InterPro"/>
</dbReference>
<dbReference type="PANTHER" id="PTHR12855:SF10">
    <property type="entry name" value="DNA METHYLTRANSFERASE 1-ASSOCIATED PROTEIN 1"/>
    <property type="match status" value="1"/>
</dbReference>
<dbReference type="OrthoDB" id="19740at2759"/>
<keyword evidence="5" id="KW-0805">Transcription regulation</keyword>
<dbReference type="Gene3D" id="1.10.10.60">
    <property type="entry name" value="Homeodomain-like"/>
    <property type="match status" value="1"/>
</dbReference>
<feature type="compositionally biased region" description="Basic and acidic residues" evidence="9">
    <location>
        <begin position="199"/>
        <end position="211"/>
    </location>
</feature>
<dbReference type="AlphaFoldDB" id="A0A1B2JCD1"/>
<evidence type="ECO:0000256" key="8">
    <source>
        <dbReference type="ARBA" id="ARBA00025264"/>
    </source>
</evidence>
<keyword evidence="4" id="KW-0156">Chromatin regulator</keyword>